<dbReference type="PANTHER" id="PTHR15451:SF19">
    <property type="entry name" value="ERGOSTEROL BIOSYNTHETIC PROTEIN 28 HOMOLOG"/>
    <property type="match status" value="1"/>
</dbReference>
<dbReference type="GO" id="GO:0005789">
    <property type="term" value="C:endoplasmic reticulum membrane"/>
    <property type="evidence" value="ECO:0007669"/>
    <property type="project" value="UniProtKB-SubCell"/>
</dbReference>
<organism evidence="15 16">
    <name type="scientific">Malassezia pachydermatis</name>
    <dbReference type="NCBI Taxonomy" id="77020"/>
    <lineage>
        <taxon>Eukaryota</taxon>
        <taxon>Fungi</taxon>
        <taxon>Dikarya</taxon>
        <taxon>Basidiomycota</taxon>
        <taxon>Ustilaginomycotina</taxon>
        <taxon>Malasseziomycetes</taxon>
        <taxon>Malasseziales</taxon>
        <taxon>Malasseziaceae</taxon>
        <taxon>Malassezia</taxon>
    </lineage>
</organism>
<feature type="signal peptide" evidence="14">
    <location>
        <begin position="1"/>
        <end position="22"/>
    </location>
</feature>
<feature type="transmembrane region" description="Helical" evidence="13">
    <location>
        <begin position="79"/>
        <end position="95"/>
    </location>
</feature>
<evidence type="ECO:0000256" key="4">
    <source>
        <dbReference type="ARBA" id="ARBA00022692"/>
    </source>
</evidence>
<dbReference type="VEuPathDB" id="FungiDB:Malapachy_2436"/>
<keyword evidence="11" id="KW-1207">Sterol metabolism</keyword>
<name>A0A0M8MWZ0_9BASI</name>
<evidence type="ECO:0000256" key="2">
    <source>
        <dbReference type="ARBA" id="ARBA00005377"/>
    </source>
</evidence>
<keyword evidence="4 13" id="KW-0812">Transmembrane</keyword>
<dbReference type="STRING" id="77020.A0A0M8MWZ0"/>
<evidence type="ECO:0000256" key="12">
    <source>
        <dbReference type="ARBA" id="ARBA00023221"/>
    </source>
</evidence>
<keyword evidence="12" id="KW-0753">Steroid metabolism</keyword>
<keyword evidence="3" id="KW-0444">Lipid biosynthesis</keyword>
<keyword evidence="5" id="KW-0256">Endoplasmic reticulum</keyword>
<keyword evidence="9" id="KW-0443">Lipid metabolism</keyword>
<feature type="transmembrane region" description="Helical" evidence="13">
    <location>
        <begin position="51"/>
        <end position="72"/>
    </location>
</feature>
<evidence type="ECO:0000313" key="15">
    <source>
        <dbReference type="EMBL" id="KOS15470.1"/>
    </source>
</evidence>
<keyword evidence="7 13" id="KW-1133">Transmembrane helix</keyword>
<evidence type="ECO:0000256" key="1">
    <source>
        <dbReference type="ARBA" id="ARBA00004477"/>
    </source>
</evidence>
<comment type="similarity">
    <text evidence="2">Belongs to the ERG28 family.</text>
</comment>
<comment type="subcellular location">
    <subcellularLocation>
        <location evidence="1">Endoplasmic reticulum membrane</location>
        <topology evidence="1">Multi-pass membrane protein</topology>
    </subcellularLocation>
</comment>
<dbReference type="RefSeq" id="XP_017993102.1">
    <property type="nucleotide sequence ID" value="XM_018136925.1"/>
</dbReference>
<dbReference type="GO" id="GO:0016126">
    <property type="term" value="P:sterol biosynthetic process"/>
    <property type="evidence" value="ECO:0007669"/>
    <property type="project" value="UniProtKB-KW"/>
</dbReference>
<feature type="chain" id="PRO_5005818750" evidence="14">
    <location>
        <begin position="23"/>
        <end position="122"/>
    </location>
</feature>
<evidence type="ECO:0000256" key="5">
    <source>
        <dbReference type="ARBA" id="ARBA00022824"/>
    </source>
</evidence>
<comment type="caution">
    <text evidence="15">The sequence shown here is derived from an EMBL/GenBank/DDBJ whole genome shotgun (WGS) entry which is preliminary data.</text>
</comment>
<evidence type="ECO:0000256" key="10">
    <source>
        <dbReference type="ARBA" id="ARBA00023136"/>
    </source>
</evidence>
<dbReference type="GO" id="GO:0030674">
    <property type="term" value="F:protein-macromolecule adaptor activity"/>
    <property type="evidence" value="ECO:0007669"/>
    <property type="project" value="TreeGrafter"/>
</dbReference>
<dbReference type="GeneID" id="28728800"/>
<keyword evidence="16" id="KW-1185">Reference proteome</keyword>
<evidence type="ECO:0000256" key="11">
    <source>
        <dbReference type="ARBA" id="ARBA00023166"/>
    </source>
</evidence>
<gene>
    <name evidence="15" type="ORF">Malapachy_2436</name>
</gene>
<dbReference type="AlphaFoldDB" id="A0A0M8MWZ0"/>
<dbReference type="InterPro" id="IPR005352">
    <property type="entry name" value="Erg28"/>
</dbReference>
<dbReference type="Pfam" id="PF03694">
    <property type="entry name" value="Erg28"/>
    <property type="match status" value="1"/>
</dbReference>
<sequence>MNDWLPPALLPKWLLLVGAVAALNGAQNFMNPVFSRKVYASKTGHKEATALAARLFAIWNWTSAIVRLYTAYNMHERGAYLLCLGTFVIACVHFVSEMLFFGTLALAPGSLSPIVVAIPLWL</sequence>
<evidence type="ECO:0000256" key="13">
    <source>
        <dbReference type="SAM" id="Phobius"/>
    </source>
</evidence>
<dbReference type="Proteomes" id="UP000037751">
    <property type="component" value="Unassembled WGS sequence"/>
</dbReference>
<dbReference type="EMBL" id="LGAV01000002">
    <property type="protein sequence ID" value="KOS15470.1"/>
    <property type="molecule type" value="Genomic_DNA"/>
</dbReference>
<evidence type="ECO:0000256" key="8">
    <source>
        <dbReference type="ARBA" id="ARBA00023011"/>
    </source>
</evidence>
<keyword evidence="14" id="KW-0732">Signal</keyword>
<evidence type="ECO:0000256" key="9">
    <source>
        <dbReference type="ARBA" id="ARBA00023098"/>
    </source>
</evidence>
<accession>A0A0M8MWZ0</accession>
<dbReference type="PANTHER" id="PTHR15451">
    <property type="entry name" value="ERGOSTEROL BIOSYNTHETIC PROTEIN 28-RELATED"/>
    <property type="match status" value="1"/>
</dbReference>
<protein>
    <submittedName>
        <fullName evidence="15">Erg28 protein</fullName>
    </submittedName>
</protein>
<keyword evidence="6" id="KW-0752">Steroid biosynthesis</keyword>
<keyword evidence="8" id="KW-0756">Sterol biosynthesis</keyword>
<reference evidence="15 16" key="1">
    <citation type="submission" date="2015-07" db="EMBL/GenBank/DDBJ databases">
        <title>Draft Genome Sequence of Malassezia furfur CBS1878 and Malassezia pachydermatis CBS1879.</title>
        <authorList>
            <person name="Triana S."/>
            <person name="Ohm R."/>
            <person name="Gonzalez A."/>
            <person name="DeCock H."/>
            <person name="Restrepo S."/>
            <person name="Celis A."/>
        </authorList>
    </citation>
    <scope>NUCLEOTIDE SEQUENCE [LARGE SCALE GENOMIC DNA]</scope>
    <source>
        <strain evidence="15 16">CBS 1879</strain>
    </source>
</reference>
<dbReference type="OrthoDB" id="6485510at2759"/>
<keyword evidence="10 13" id="KW-0472">Membrane</keyword>
<proteinExistence type="inferred from homology"/>
<evidence type="ECO:0000256" key="7">
    <source>
        <dbReference type="ARBA" id="ARBA00022989"/>
    </source>
</evidence>
<evidence type="ECO:0000256" key="14">
    <source>
        <dbReference type="SAM" id="SignalP"/>
    </source>
</evidence>
<evidence type="ECO:0000313" key="16">
    <source>
        <dbReference type="Proteomes" id="UP000037751"/>
    </source>
</evidence>
<evidence type="ECO:0000256" key="6">
    <source>
        <dbReference type="ARBA" id="ARBA00022955"/>
    </source>
</evidence>
<evidence type="ECO:0000256" key="3">
    <source>
        <dbReference type="ARBA" id="ARBA00022516"/>
    </source>
</evidence>